<evidence type="ECO:0000256" key="1">
    <source>
        <dbReference type="ARBA" id="ARBA00021292"/>
    </source>
</evidence>
<dbReference type="GO" id="GO:1901137">
    <property type="term" value="P:carbohydrate derivative biosynthetic process"/>
    <property type="evidence" value="ECO:0007669"/>
    <property type="project" value="UniProtKB-ARBA"/>
</dbReference>
<dbReference type="Pfam" id="PF13439">
    <property type="entry name" value="Glyco_transf_4"/>
    <property type="match status" value="1"/>
</dbReference>
<evidence type="ECO:0000256" key="2">
    <source>
        <dbReference type="ARBA" id="ARBA00022676"/>
    </source>
</evidence>
<keyword evidence="7" id="KW-1185">Reference proteome</keyword>
<dbReference type="OrthoDB" id="9792269at2"/>
<protein>
    <recommendedName>
        <fullName evidence="1">D-inositol 3-phosphate glycosyltransferase</fullName>
    </recommendedName>
</protein>
<sequence length="468" mass="50050">MTTERSVGTGDSGPAPIEAQVSWRPLHIAMVGQKGLPATYGGIEHVVSETGRRLADRGHTVTVFTRTSYAAVPESPYLGMNVVPAFTIASKHLDAIVHSATSTAKTLTTHRCDVVHYHALGPGLMAPLPRYLSRSKVVLTVHGLDHERSKWGSRAQSVLRLAHWVSGHVPDRTLVVSETLRRHYADTFGRDAEHVPNGVDLPEHVPASAIADLGLEPGRYVLFVGRIVPEKWPDKLIEAFRSVDRDVRLAVVGDSSWTDEFTTSVRELAARDPRVVLAGYQFGERLSALYEHAGGFVQPSLVEGLPLTLLEAVSHGLPVLVSDIPPHLEVVAPEGSDLAGATDDGGSPCRADRPGATDAAVVTFAAGDVDELVRGLTTLVDRFPVSRVAAAALRERTLGRYDWDAATDRLEQVYLELAAGIPPTLSREAQLARSLAPSRAGTRASRRAAPTGSALRAVDAVGEGAVAP</sequence>
<dbReference type="PANTHER" id="PTHR45947:SF3">
    <property type="entry name" value="SULFOQUINOVOSYL TRANSFERASE SQD2"/>
    <property type="match status" value="1"/>
</dbReference>
<dbReference type="AlphaFoldDB" id="A0A495XV59"/>
<dbReference type="GO" id="GO:0016757">
    <property type="term" value="F:glycosyltransferase activity"/>
    <property type="evidence" value="ECO:0007669"/>
    <property type="project" value="UniProtKB-KW"/>
</dbReference>
<dbReference type="PANTHER" id="PTHR45947">
    <property type="entry name" value="SULFOQUINOVOSYL TRANSFERASE SQD2"/>
    <property type="match status" value="1"/>
</dbReference>
<dbReference type="Gene3D" id="3.40.50.2000">
    <property type="entry name" value="Glycogen Phosphorylase B"/>
    <property type="match status" value="2"/>
</dbReference>
<dbReference type="InterPro" id="IPR001296">
    <property type="entry name" value="Glyco_trans_1"/>
</dbReference>
<dbReference type="CDD" id="cd03801">
    <property type="entry name" value="GT4_PimA-like"/>
    <property type="match status" value="1"/>
</dbReference>
<keyword evidence="2" id="KW-0328">Glycosyltransferase</keyword>
<feature type="domain" description="Glycosyltransferase subfamily 4-like N-terminal" evidence="5">
    <location>
        <begin position="40"/>
        <end position="201"/>
    </location>
</feature>
<dbReference type="EMBL" id="RBXT01000001">
    <property type="protein sequence ID" value="RKT78450.1"/>
    <property type="molecule type" value="Genomic_DNA"/>
</dbReference>
<dbReference type="InterPro" id="IPR050194">
    <property type="entry name" value="Glycosyltransferase_grp1"/>
</dbReference>
<name>A0A495XV59_9MICO</name>
<dbReference type="Pfam" id="PF00534">
    <property type="entry name" value="Glycos_transf_1"/>
    <property type="match status" value="1"/>
</dbReference>
<proteinExistence type="predicted"/>
<comment type="caution">
    <text evidence="6">The sequence shown here is derived from an EMBL/GenBank/DDBJ whole genome shotgun (WGS) entry which is preliminary data.</text>
</comment>
<dbReference type="SUPFAM" id="SSF53756">
    <property type="entry name" value="UDP-Glycosyltransferase/glycogen phosphorylase"/>
    <property type="match status" value="1"/>
</dbReference>
<dbReference type="RefSeq" id="WP_121032677.1">
    <property type="nucleotide sequence ID" value="NZ_RBXT01000001.1"/>
</dbReference>
<reference evidence="6 7" key="1">
    <citation type="submission" date="2018-10" db="EMBL/GenBank/DDBJ databases">
        <title>Sequencing the genomes of 1000 actinobacteria strains.</title>
        <authorList>
            <person name="Klenk H.-P."/>
        </authorList>
    </citation>
    <scope>NUCLEOTIDE SEQUENCE [LARGE SCALE GENOMIC DNA]</scope>
    <source>
        <strain evidence="6 7">DSM 44267</strain>
    </source>
</reference>
<gene>
    <name evidence="6" type="ORF">DFJ68_1896</name>
</gene>
<evidence type="ECO:0000259" key="4">
    <source>
        <dbReference type="Pfam" id="PF00534"/>
    </source>
</evidence>
<organism evidence="6 7">
    <name type="scientific">Terracoccus luteus</name>
    <dbReference type="NCBI Taxonomy" id="53356"/>
    <lineage>
        <taxon>Bacteria</taxon>
        <taxon>Bacillati</taxon>
        <taxon>Actinomycetota</taxon>
        <taxon>Actinomycetes</taxon>
        <taxon>Micrococcales</taxon>
        <taxon>Intrasporangiaceae</taxon>
        <taxon>Terracoccus</taxon>
    </lineage>
</organism>
<feature type="domain" description="Glycosyl transferase family 1" evidence="4">
    <location>
        <begin position="217"/>
        <end position="334"/>
    </location>
</feature>
<dbReference type="Proteomes" id="UP000278440">
    <property type="component" value="Unassembled WGS sequence"/>
</dbReference>
<evidence type="ECO:0000313" key="7">
    <source>
        <dbReference type="Proteomes" id="UP000278440"/>
    </source>
</evidence>
<evidence type="ECO:0000259" key="5">
    <source>
        <dbReference type="Pfam" id="PF13439"/>
    </source>
</evidence>
<accession>A0A495XV59</accession>
<evidence type="ECO:0000313" key="6">
    <source>
        <dbReference type="EMBL" id="RKT78450.1"/>
    </source>
</evidence>
<keyword evidence="3 6" id="KW-0808">Transferase</keyword>
<dbReference type="InterPro" id="IPR028098">
    <property type="entry name" value="Glyco_trans_4-like_N"/>
</dbReference>
<evidence type="ECO:0000256" key="3">
    <source>
        <dbReference type="ARBA" id="ARBA00022679"/>
    </source>
</evidence>